<dbReference type="PANTHER" id="PTHR35824:SF1">
    <property type="entry name" value="MEMBRANE-ANCHORED JUNCTION PROTEIN"/>
    <property type="match status" value="1"/>
</dbReference>
<proteinExistence type="predicted"/>
<gene>
    <name evidence="2" type="ORF">FSCOSCO3_A006061</name>
</gene>
<dbReference type="GO" id="GO:0005637">
    <property type="term" value="C:nuclear inner membrane"/>
    <property type="evidence" value="ECO:0007669"/>
    <property type="project" value="TreeGrafter"/>
</dbReference>
<accession>A0AAV1PBW3</accession>
<dbReference type="Pfam" id="PF15077">
    <property type="entry name" value="MAJIN"/>
    <property type="match status" value="1"/>
</dbReference>
<protein>
    <submittedName>
        <fullName evidence="2">Membrane-anchored junction protein isoform X3</fullName>
    </submittedName>
</protein>
<feature type="region of interest" description="Disordered" evidence="1">
    <location>
        <begin position="114"/>
        <end position="139"/>
    </location>
</feature>
<dbReference type="GO" id="GO:0007129">
    <property type="term" value="P:homologous chromosome pairing at meiosis"/>
    <property type="evidence" value="ECO:0007669"/>
    <property type="project" value="TreeGrafter"/>
</dbReference>
<name>A0AAV1PBW3_SCOSC</name>
<reference evidence="2 3" key="1">
    <citation type="submission" date="2024-01" db="EMBL/GenBank/DDBJ databases">
        <authorList>
            <person name="Alioto T."/>
            <person name="Alioto T."/>
            <person name="Gomez Garrido J."/>
        </authorList>
    </citation>
    <scope>NUCLEOTIDE SEQUENCE [LARGE SCALE GENOMIC DNA]</scope>
</reference>
<evidence type="ECO:0000313" key="3">
    <source>
        <dbReference type="Proteomes" id="UP001314229"/>
    </source>
</evidence>
<dbReference type="PANTHER" id="PTHR35824">
    <property type="entry name" value="MEMBRANE-ANCHORED JUNCTION PROTEIN MAJIN"/>
    <property type="match status" value="1"/>
</dbReference>
<dbReference type="EMBL" id="CAWUFR010000112">
    <property type="protein sequence ID" value="CAK6967954.1"/>
    <property type="molecule type" value="Genomic_DNA"/>
</dbReference>
<dbReference type="InterPro" id="IPR027816">
    <property type="entry name" value="MAJIN"/>
</dbReference>
<evidence type="ECO:0000313" key="2">
    <source>
        <dbReference type="EMBL" id="CAK6967954.1"/>
    </source>
</evidence>
<dbReference type="AlphaFoldDB" id="A0AAV1PBW3"/>
<evidence type="ECO:0000256" key="1">
    <source>
        <dbReference type="SAM" id="MobiDB-lite"/>
    </source>
</evidence>
<keyword evidence="3" id="KW-1185">Reference proteome</keyword>
<organism evidence="2 3">
    <name type="scientific">Scomber scombrus</name>
    <name type="common">Atlantic mackerel</name>
    <name type="synonym">Scomber vernalis</name>
    <dbReference type="NCBI Taxonomy" id="13677"/>
    <lineage>
        <taxon>Eukaryota</taxon>
        <taxon>Metazoa</taxon>
        <taxon>Chordata</taxon>
        <taxon>Craniata</taxon>
        <taxon>Vertebrata</taxon>
        <taxon>Euteleostomi</taxon>
        <taxon>Actinopterygii</taxon>
        <taxon>Neopterygii</taxon>
        <taxon>Teleostei</taxon>
        <taxon>Neoteleostei</taxon>
        <taxon>Acanthomorphata</taxon>
        <taxon>Pelagiaria</taxon>
        <taxon>Scombriformes</taxon>
        <taxon>Scombridae</taxon>
        <taxon>Scomber</taxon>
    </lineage>
</organism>
<dbReference type="GO" id="GO:0003677">
    <property type="term" value="F:DNA binding"/>
    <property type="evidence" value="ECO:0007669"/>
    <property type="project" value="InterPro"/>
</dbReference>
<dbReference type="GO" id="GO:0070197">
    <property type="term" value="P:meiotic attachment of telomere to nuclear envelope"/>
    <property type="evidence" value="ECO:0007669"/>
    <property type="project" value="TreeGrafter"/>
</dbReference>
<dbReference type="Proteomes" id="UP001314229">
    <property type="component" value="Unassembled WGS sequence"/>
</dbReference>
<sequence length="211" mass="24748">MSIQAASFPFPETRFFRAGSNIYKFKIRGGSSYSGEEVIDRHSFNQELEEIIRTVLGNLDSLQPFSNTNFIVFPYKKQWEGMSTVMCKHSEVKLRAYPYVLILYLEKNMEKGKQVEENPSQVPCVSEPQPKRRKKDSPLEDAIIQDLLKDMEAENRVSTVRTNQVSTLPGEVQEMCLLGQQRTWRRRRRTTTTTKTMRTTRRRKVMKREKM</sequence>
<comment type="caution">
    <text evidence="2">The sequence shown here is derived from an EMBL/GenBank/DDBJ whole genome shotgun (WGS) entry which is preliminary data.</text>
</comment>